<dbReference type="PRINTS" id="PR00366">
    <property type="entry name" value="ENDOTHELINR"/>
</dbReference>
<evidence type="ECO:0000256" key="1">
    <source>
        <dbReference type="ARBA" id="ARBA00004651"/>
    </source>
</evidence>
<sequence length="467" mass="52660">MSNSDECVNVLHTYAVTDATLQWKLSVVTRRLLNDALSQRSCQDSCRCFHMEGSIVVLLLLCFNSSLGFISAQTTDKPLDDAKNISWKPLNATANKTPMCSGPARIKDAFKYINTVVSCFVFLFGMVGNVTLLRIIKEHKCMRNGPNILIGSLALGDILHILIGIPINVYKLLAVDWPFGVLLCKLVPFIQKTSVGITVLSLCALSIDRYRVIASRSRIKGLGFPKWTAIKLSLIWTISTLLAVPEAVAFDLITMDYRGEHLRICLLHPVQSTPFMKFYKMAKDWWLFGFYFIVPLACTAVFYSLMTWRILSGSVKKLDKHIKQRHEVAWTVFCLVLVFAVCWFPLHLSRILKVTIYDEHDPNRCKLLSTFLVLDYIGLNMASVNSCINPIALYVVSKRFKNYFKATLAAACCRSSKAVLVQEEKQSFMRSKVTEPPSDNSNSGKQESASADEERKTFLQKFACLKT</sequence>
<dbReference type="InterPro" id="IPR000499">
    <property type="entry name" value="Endthln_rcpt"/>
</dbReference>
<evidence type="ECO:0000256" key="7">
    <source>
        <dbReference type="ARBA" id="ARBA00023136"/>
    </source>
</evidence>
<evidence type="ECO:0000256" key="8">
    <source>
        <dbReference type="ARBA" id="ARBA00023139"/>
    </source>
</evidence>
<evidence type="ECO:0000256" key="13">
    <source>
        <dbReference type="ARBA" id="ARBA00032475"/>
    </source>
</evidence>
<feature type="domain" description="G-protein coupled receptors family 1 profile" evidence="17">
    <location>
        <begin position="128"/>
        <end position="393"/>
    </location>
</feature>
<evidence type="ECO:0000256" key="14">
    <source>
        <dbReference type="RuleBase" id="RU000688"/>
    </source>
</evidence>
<proteinExistence type="inferred from homology"/>
<keyword evidence="10 14" id="KW-0675">Receptor</keyword>
<comment type="similarity">
    <text evidence="14">Belongs to the G-protein coupled receptor 1 family.</text>
</comment>
<evidence type="ECO:0000256" key="15">
    <source>
        <dbReference type="SAM" id="MobiDB-lite"/>
    </source>
</evidence>
<keyword evidence="8" id="KW-0564">Palmitate</keyword>
<dbReference type="PANTHER" id="PTHR46099:SF3">
    <property type="entry name" value="ENDOTHELIN RECEPTOR TYPE B"/>
    <property type="match status" value="1"/>
</dbReference>
<dbReference type="SUPFAM" id="SSF81321">
    <property type="entry name" value="Family A G protein-coupled receptor-like"/>
    <property type="match status" value="1"/>
</dbReference>
<evidence type="ECO:0000256" key="2">
    <source>
        <dbReference type="ARBA" id="ARBA00015019"/>
    </source>
</evidence>
<dbReference type="InterPro" id="IPR001112">
    <property type="entry name" value="ETB_rcpt"/>
</dbReference>
<keyword evidence="4 14" id="KW-0812">Transmembrane</keyword>
<evidence type="ECO:0000256" key="10">
    <source>
        <dbReference type="ARBA" id="ARBA00023170"/>
    </source>
</evidence>
<feature type="compositionally biased region" description="Polar residues" evidence="15">
    <location>
        <begin position="437"/>
        <end position="449"/>
    </location>
</feature>
<dbReference type="InterPro" id="IPR000276">
    <property type="entry name" value="GPCR_Rhodpsn"/>
</dbReference>
<dbReference type="PRINTS" id="PR00571">
    <property type="entry name" value="ENDOTHELINBR"/>
</dbReference>
<evidence type="ECO:0000256" key="3">
    <source>
        <dbReference type="ARBA" id="ARBA00022475"/>
    </source>
</evidence>
<protein>
    <recommendedName>
        <fullName evidence="2">Endothelin receptor type B</fullName>
    </recommendedName>
    <alternativeName>
        <fullName evidence="13">Endothelin receptor non-selective type</fullName>
    </alternativeName>
</protein>
<evidence type="ECO:0000256" key="5">
    <source>
        <dbReference type="ARBA" id="ARBA00022989"/>
    </source>
</evidence>
<keyword evidence="5 16" id="KW-1133">Transmembrane helix</keyword>
<keyword evidence="7 16" id="KW-0472">Membrane</keyword>
<reference evidence="18 19" key="1">
    <citation type="submission" date="2023-09" db="EMBL/GenBank/DDBJ databases">
        <authorList>
            <person name="Wang M."/>
        </authorList>
    </citation>
    <scope>NUCLEOTIDE SEQUENCE [LARGE SCALE GENOMIC DNA]</scope>
    <source>
        <strain evidence="18">GT-2023</strain>
        <tissue evidence="18">Liver</tissue>
    </source>
</reference>
<evidence type="ECO:0000256" key="9">
    <source>
        <dbReference type="ARBA" id="ARBA00023157"/>
    </source>
</evidence>
<dbReference type="PROSITE" id="PS00237">
    <property type="entry name" value="G_PROTEIN_RECEP_F1_1"/>
    <property type="match status" value="1"/>
</dbReference>
<accession>A0ABR3MRV8</accession>
<dbReference type="InterPro" id="IPR017452">
    <property type="entry name" value="GPCR_Rhodpsn_7TM"/>
</dbReference>
<feature type="transmembrane region" description="Helical" evidence="16">
    <location>
        <begin position="376"/>
        <end position="396"/>
    </location>
</feature>
<comment type="subcellular location">
    <subcellularLocation>
        <location evidence="1">Cell membrane</location>
        <topology evidence="1">Multi-pass membrane protein</topology>
    </subcellularLocation>
</comment>
<keyword evidence="9" id="KW-1015">Disulfide bond</keyword>
<dbReference type="InterPro" id="IPR051193">
    <property type="entry name" value="GPCR_endothelin_rcpt"/>
</dbReference>
<evidence type="ECO:0000313" key="18">
    <source>
        <dbReference type="EMBL" id="KAL1267356.1"/>
    </source>
</evidence>
<keyword evidence="11 14" id="KW-0807">Transducer</keyword>
<keyword evidence="6 14" id="KW-0297">G-protein coupled receptor</keyword>
<feature type="transmembrane region" description="Helical" evidence="16">
    <location>
        <begin position="55"/>
        <end position="72"/>
    </location>
</feature>
<dbReference type="Gene3D" id="1.20.1070.10">
    <property type="entry name" value="Rhodopsin 7-helix transmembrane proteins"/>
    <property type="match status" value="1"/>
</dbReference>
<keyword evidence="3" id="KW-1003">Cell membrane</keyword>
<evidence type="ECO:0000256" key="11">
    <source>
        <dbReference type="ARBA" id="ARBA00023224"/>
    </source>
</evidence>
<evidence type="ECO:0000259" key="17">
    <source>
        <dbReference type="PROSITE" id="PS50262"/>
    </source>
</evidence>
<organism evidence="18 19">
    <name type="scientific">Cirrhinus molitorella</name>
    <name type="common">mud carp</name>
    <dbReference type="NCBI Taxonomy" id="172907"/>
    <lineage>
        <taxon>Eukaryota</taxon>
        <taxon>Metazoa</taxon>
        <taxon>Chordata</taxon>
        <taxon>Craniata</taxon>
        <taxon>Vertebrata</taxon>
        <taxon>Euteleostomi</taxon>
        <taxon>Actinopterygii</taxon>
        <taxon>Neopterygii</taxon>
        <taxon>Teleostei</taxon>
        <taxon>Ostariophysi</taxon>
        <taxon>Cypriniformes</taxon>
        <taxon>Cyprinidae</taxon>
        <taxon>Labeoninae</taxon>
        <taxon>Labeonini</taxon>
        <taxon>Cirrhinus</taxon>
    </lineage>
</organism>
<evidence type="ECO:0000313" key="19">
    <source>
        <dbReference type="Proteomes" id="UP001558613"/>
    </source>
</evidence>
<feature type="transmembrane region" description="Helical" evidence="16">
    <location>
        <begin position="148"/>
        <end position="169"/>
    </location>
</feature>
<name>A0ABR3MRV8_9TELE</name>
<feature type="transmembrane region" description="Helical" evidence="16">
    <location>
        <begin position="285"/>
        <end position="306"/>
    </location>
</feature>
<evidence type="ECO:0000256" key="4">
    <source>
        <dbReference type="ARBA" id="ARBA00022692"/>
    </source>
</evidence>
<feature type="transmembrane region" description="Helical" evidence="16">
    <location>
        <begin position="189"/>
        <end position="207"/>
    </location>
</feature>
<dbReference type="Pfam" id="PF00001">
    <property type="entry name" value="7tm_1"/>
    <property type="match status" value="1"/>
</dbReference>
<evidence type="ECO:0000256" key="16">
    <source>
        <dbReference type="SAM" id="Phobius"/>
    </source>
</evidence>
<gene>
    <name evidence="18" type="ORF">QQF64_032719</name>
</gene>
<keyword evidence="19" id="KW-1185">Reference proteome</keyword>
<dbReference type="EMBL" id="JAYMGO010000009">
    <property type="protein sequence ID" value="KAL1267356.1"/>
    <property type="molecule type" value="Genomic_DNA"/>
</dbReference>
<dbReference type="Proteomes" id="UP001558613">
    <property type="component" value="Unassembled WGS sequence"/>
</dbReference>
<feature type="transmembrane region" description="Helical" evidence="16">
    <location>
        <begin position="112"/>
        <end position="136"/>
    </location>
</feature>
<dbReference type="PROSITE" id="PS50262">
    <property type="entry name" value="G_PROTEIN_RECEP_F1_2"/>
    <property type="match status" value="1"/>
</dbReference>
<dbReference type="PRINTS" id="PR00237">
    <property type="entry name" value="GPCRRHODOPSN"/>
</dbReference>
<feature type="transmembrane region" description="Helical" evidence="16">
    <location>
        <begin position="228"/>
        <end position="250"/>
    </location>
</feature>
<comment type="caution">
    <text evidence="18">The sequence shown here is derived from an EMBL/GenBank/DDBJ whole genome shotgun (WGS) entry which is preliminary data.</text>
</comment>
<keyword evidence="12" id="KW-0449">Lipoprotein</keyword>
<dbReference type="PANTHER" id="PTHR46099">
    <property type="entry name" value="G_PROTEIN_RECEP_F1_2 DOMAIN-CONTAINING PROTEIN"/>
    <property type="match status" value="1"/>
</dbReference>
<evidence type="ECO:0000256" key="12">
    <source>
        <dbReference type="ARBA" id="ARBA00023288"/>
    </source>
</evidence>
<evidence type="ECO:0000256" key="6">
    <source>
        <dbReference type="ARBA" id="ARBA00023040"/>
    </source>
</evidence>
<feature type="transmembrane region" description="Helical" evidence="16">
    <location>
        <begin position="327"/>
        <end position="346"/>
    </location>
</feature>
<feature type="region of interest" description="Disordered" evidence="15">
    <location>
        <begin position="428"/>
        <end position="454"/>
    </location>
</feature>